<evidence type="ECO:0000313" key="3">
    <source>
        <dbReference type="Proteomes" id="UP000542111"/>
    </source>
</evidence>
<organism evidence="2 3">
    <name type="scientific">Pseudomonas gessardii</name>
    <dbReference type="NCBI Taxonomy" id="78544"/>
    <lineage>
        <taxon>Bacteria</taxon>
        <taxon>Pseudomonadati</taxon>
        <taxon>Pseudomonadota</taxon>
        <taxon>Gammaproteobacteria</taxon>
        <taxon>Pseudomonadales</taxon>
        <taxon>Pseudomonadaceae</taxon>
        <taxon>Pseudomonas</taxon>
    </lineage>
</organism>
<feature type="domain" description="Tip attachment protein J central straight fiber" evidence="1">
    <location>
        <begin position="184"/>
        <end position="227"/>
    </location>
</feature>
<name>A0A7Y1MUU1_9PSED</name>
<dbReference type="RefSeq" id="WP_169899061.1">
    <property type="nucleotide sequence ID" value="NZ_JAAQYP010000069.1"/>
</dbReference>
<accession>A0A7Y1MUU1</accession>
<proteinExistence type="predicted"/>
<reference evidence="2 3" key="1">
    <citation type="journal article" date="2020" name="Front. Microbiol.">
        <title>Genetic Organization of the aprX-lipA2 Operon Affects the Proteolytic Potential of Pseudomonas Species in Milk.</title>
        <authorList>
            <person name="Maier C."/>
            <person name="Huptas C."/>
            <person name="von Neubeck M."/>
            <person name="Scherer S."/>
            <person name="Wenning M."/>
            <person name="Lucking G."/>
        </authorList>
    </citation>
    <scope>NUCLEOTIDE SEQUENCE [LARGE SCALE GENOMIC DNA]</scope>
    <source>
        <strain evidence="2 3">G4779</strain>
    </source>
</reference>
<sequence length="280" mass="30750">MSGSIQSSNYVPGVSGWKLDQATGDFEINSCTIGSAANAPERQMVSVEVASWSKYDLPKNAANLLQFMQAELERVPEQYRHAAEFEEFDASYGDESFNSRLFLSYARLETEEELADRLAKAKFAGTRIVHNGGCTAITCDGVVRVRFGNLDQSEPEQPEPLKVDGDQVYISEALIQDGIIKSPWPAAWSVRMQLGENGKLYAAGMGVGLPSQFVVSADRFAINDRSASDILQDIAGKIGETKLGQELKEQVDLLGSNLDDRVKSLIRKELMPGGLLHRSR</sequence>
<dbReference type="Pfam" id="PF09327">
    <property type="entry name" value="Phage_Tail_Tip"/>
    <property type="match status" value="1"/>
</dbReference>
<comment type="caution">
    <text evidence="2">The sequence shown here is derived from an EMBL/GenBank/DDBJ whole genome shotgun (WGS) entry which is preliminary data.</text>
</comment>
<evidence type="ECO:0000259" key="1">
    <source>
        <dbReference type="Pfam" id="PF09327"/>
    </source>
</evidence>
<dbReference type="Proteomes" id="UP000542111">
    <property type="component" value="Unassembled WGS sequence"/>
</dbReference>
<dbReference type="AlphaFoldDB" id="A0A7Y1MUU1"/>
<evidence type="ECO:0000313" key="2">
    <source>
        <dbReference type="EMBL" id="NNA98814.1"/>
    </source>
</evidence>
<dbReference type="EMBL" id="JAAQYP010000069">
    <property type="protein sequence ID" value="NNA98814.1"/>
    <property type="molecule type" value="Genomic_DNA"/>
</dbReference>
<gene>
    <name evidence="2" type="ORF">HBO33_27025</name>
</gene>
<protein>
    <submittedName>
        <fullName evidence="2">DUF1983 domain-containing protein</fullName>
    </submittedName>
</protein>
<dbReference type="InterPro" id="IPR015406">
    <property type="entry name" value="GpJ_CSF"/>
</dbReference>